<sequence>MKNCRVALAFVSGYLFGRGHKGTLVLGLAGLAAGKRLTSGINPPGAEQLKSSELGRLGQDIGSRLVSAGREAAMSAASNRMDALSDRLERRAATLRTGGAGGREPEAGEDEEPEEHEEREERGERGERERGSAARSREGGSRERAGGQRTSADRPAQARKRTAPKGPRGEARGEGHG</sequence>
<dbReference type="Proteomes" id="UP001354709">
    <property type="component" value="Unassembled WGS sequence"/>
</dbReference>
<name>A0ABU7PPB3_9ACTN</name>
<evidence type="ECO:0000313" key="2">
    <source>
        <dbReference type="EMBL" id="MEE4590800.1"/>
    </source>
</evidence>
<feature type="compositionally biased region" description="Basic and acidic residues" evidence="1">
    <location>
        <begin position="83"/>
        <end position="92"/>
    </location>
</feature>
<evidence type="ECO:0000313" key="3">
    <source>
        <dbReference type="Proteomes" id="UP001354709"/>
    </source>
</evidence>
<keyword evidence="3" id="KW-1185">Reference proteome</keyword>
<dbReference type="EMBL" id="JAZBJO010000001">
    <property type="protein sequence ID" value="MEE4590800.1"/>
    <property type="molecule type" value="Genomic_DNA"/>
</dbReference>
<feature type="compositionally biased region" description="Basic and acidic residues" evidence="1">
    <location>
        <begin position="119"/>
        <end position="146"/>
    </location>
</feature>
<accession>A0ABU7PPB3</accession>
<organism evidence="2 3">
    <name type="scientific">Streptomyces asiaticus subsp. ignotus</name>
    <dbReference type="NCBI Taxonomy" id="3098222"/>
    <lineage>
        <taxon>Bacteria</taxon>
        <taxon>Bacillati</taxon>
        <taxon>Actinomycetota</taxon>
        <taxon>Actinomycetes</taxon>
        <taxon>Kitasatosporales</taxon>
        <taxon>Streptomycetaceae</taxon>
        <taxon>Streptomyces</taxon>
        <taxon>Streptomyces violaceusniger group</taxon>
    </lineage>
</organism>
<comment type="caution">
    <text evidence="2">The sequence shown here is derived from an EMBL/GenBank/DDBJ whole genome shotgun (WGS) entry which is preliminary data.</text>
</comment>
<feature type="region of interest" description="Disordered" evidence="1">
    <location>
        <begin position="75"/>
        <end position="177"/>
    </location>
</feature>
<dbReference type="RefSeq" id="WP_330806092.1">
    <property type="nucleotide sequence ID" value="NZ_JAZBJO010000001.1"/>
</dbReference>
<reference evidence="2 3" key="1">
    <citation type="submission" date="2023-11" db="EMBL/GenBank/DDBJ databases">
        <title>30 novel species of actinomycetes from the DSMZ collection.</title>
        <authorList>
            <person name="Nouioui I."/>
        </authorList>
    </citation>
    <scope>NUCLEOTIDE SEQUENCE [LARGE SCALE GENOMIC DNA]</scope>
    <source>
        <strain evidence="2 3">DSM 41524</strain>
    </source>
</reference>
<feature type="compositionally biased region" description="Basic and acidic residues" evidence="1">
    <location>
        <begin position="167"/>
        <end position="177"/>
    </location>
</feature>
<feature type="compositionally biased region" description="Acidic residues" evidence="1">
    <location>
        <begin position="107"/>
        <end position="118"/>
    </location>
</feature>
<evidence type="ECO:0000256" key="1">
    <source>
        <dbReference type="SAM" id="MobiDB-lite"/>
    </source>
</evidence>
<proteinExistence type="predicted"/>
<gene>
    <name evidence="2" type="ORF">V2J94_02620</name>
</gene>
<protein>
    <submittedName>
        <fullName evidence="2">Uncharacterized protein</fullName>
    </submittedName>
</protein>